<dbReference type="Gene3D" id="3.40.1190.20">
    <property type="match status" value="1"/>
</dbReference>
<evidence type="ECO:0000259" key="4">
    <source>
        <dbReference type="Pfam" id="PF00294"/>
    </source>
</evidence>
<evidence type="ECO:0000256" key="3">
    <source>
        <dbReference type="ARBA" id="ARBA00022777"/>
    </source>
</evidence>
<dbReference type="CDD" id="cd01166">
    <property type="entry name" value="KdgK"/>
    <property type="match status" value="1"/>
</dbReference>
<name>A0A239SP69_9STRE</name>
<evidence type="ECO:0000313" key="5">
    <source>
        <dbReference type="EMBL" id="SNU86534.1"/>
    </source>
</evidence>
<organism evidence="5 6">
    <name type="scientific">Streptococcus merionis</name>
    <dbReference type="NCBI Taxonomy" id="400065"/>
    <lineage>
        <taxon>Bacteria</taxon>
        <taxon>Bacillati</taxon>
        <taxon>Bacillota</taxon>
        <taxon>Bacilli</taxon>
        <taxon>Lactobacillales</taxon>
        <taxon>Streptococcaceae</taxon>
        <taxon>Streptococcus</taxon>
    </lineage>
</organism>
<dbReference type="InterPro" id="IPR029056">
    <property type="entry name" value="Ribokinase-like"/>
</dbReference>
<dbReference type="PANTHER" id="PTHR43320:SF2">
    <property type="entry name" value="2-DEHYDRO-3-DEOXYGLUCONOKINASE_2-DEHYDRO-3-DEOXYGALACTONOKINASE"/>
    <property type="match status" value="1"/>
</dbReference>
<dbReference type="InterPro" id="IPR052700">
    <property type="entry name" value="Carb_kinase_PfkB-like"/>
</dbReference>
<keyword evidence="3 5" id="KW-0418">Kinase</keyword>
<dbReference type="GO" id="GO:0047590">
    <property type="term" value="F:5-dehydro-2-deoxygluconokinase activity"/>
    <property type="evidence" value="ECO:0007669"/>
    <property type="project" value="UniProtKB-EC"/>
</dbReference>
<evidence type="ECO:0000313" key="6">
    <source>
        <dbReference type="Proteomes" id="UP000215185"/>
    </source>
</evidence>
<keyword evidence="6" id="KW-1185">Reference proteome</keyword>
<evidence type="ECO:0000256" key="2">
    <source>
        <dbReference type="ARBA" id="ARBA00022679"/>
    </source>
</evidence>
<keyword evidence="2 5" id="KW-0808">Transferase</keyword>
<dbReference type="Proteomes" id="UP000215185">
    <property type="component" value="Chromosome 1"/>
</dbReference>
<dbReference type="EMBL" id="LT906439">
    <property type="protein sequence ID" value="SNU86534.1"/>
    <property type="molecule type" value="Genomic_DNA"/>
</dbReference>
<dbReference type="eggNOG" id="COG0524">
    <property type="taxonomic scope" value="Bacteria"/>
</dbReference>
<dbReference type="Pfam" id="PF00294">
    <property type="entry name" value="PfkB"/>
    <property type="match status" value="1"/>
</dbReference>
<dbReference type="KEGG" id="smen:SAMEA4412692_0268"/>
<dbReference type="EC" id="2.7.1.92" evidence="5"/>
<dbReference type="AlphaFoldDB" id="A0A239SP69"/>
<dbReference type="PANTHER" id="PTHR43320">
    <property type="entry name" value="SUGAR KINASE"/>
    <property type="match status" value="1"/>
</dbReference>
<proteinExistence type="inferred from homology"/>
<dbReference type="STRING" id="1123308.GCA_000380085_00597"/>
<reference evidence="5 6" key="1">
    <citation type="submission" date="2017-06" db="EMBL/GenBank/DDBJ databases">
        <authorList>
            <consortium name="Pathogen Informatics"/>
        </authorList>
    </citation>
    <scope>NUCLEOTIDE SEQUENCE [LARGE SCALE GENOMIC DNA]</scope>
    <source>
        <strain evidence="5 6">NCTC13788</strain>
    </source>
</reference>
<gene>
    <name evidence="5" type="primary">iolC_2</name>
    <name evidence="5" type="ORF">SAMEA4412692_00268</name>
</gene>
<dbReference type="OrthoDB" id="9813569at2"/>
<accession>A0A239SP69</accession>
<sequence>MGRIVALGEMMMRLSTPSGMRLSNSNHFQVHYGGGEANVAISLAHYGHRVALASKVPNSLLGQGVENQLRLNGVETDLLLKGGDRLGCYYVESGIGERGPMVIYDRAFSSFASMDTIEWDVNQLFKDIDCLHISGVTAGLTHAWQENIKKLILLAKNQGISISFDVNYRTKLWSQVECGVFLKEILPYVDYLSAGKLDAIHLLNISLESTETTDDLVFYYQEIAERYPNVKVLYATERTVTSASSNRLRGYIFTKGQIYKSVQHTIEPIVDRIGGGDAFAGGILHGLFNEWEPQETVEFATAASALKHTIYGDYNQFTEQEVIDFATSSSGMIKR</sequence>
<protein>
    <submittedName>
        <fullName evidence="5">2-dehydro-3-deoxygluconokinase</fullName>
        <ecNumber evidence="5">2.7.1.92</ecNumber>
    </submittedName>
</protein>
<dbReference type="SUPFAM" id="SSF53613">
    <property type="entry name" value="Ribokinase-like"/>
    <property type="match status" value="1"/>
</dbReference>
<dbReference type="InterPro" id="IPR011611">
    <property type="entry name" value="PfkB_dom"/>
</dbReference>
<comment type="similarity">
    <text evidence="1">Belongs to the carbohydrate kinase PfkB family.</text>
</comment>
<dbReference type="RefSeq" id="WP_018373166.1">
    <property type="nucleotide sequence ID" value="NZ_LT906439.1"/>
</dbReference>
<evidence type="ECO:0000256" key="1">
    <source>
        <dbReference type="ARBA" id="ARBA00010688"/>
    </source>
</evidence>
<feature type="domain" description="Carbohydrate kinase PfkB" evidence="4">
    <location>
        <begin position="2"/>
        <end position="314"/>
    </location>
</feature>